<dbReference type="AlphaFoldDB" id="A0A2I0BC27"/>
<proteinExistence type="predicted"/>
<keyword evidence="3" id="KW-1185">Reference proteome</keyword>
<evidence type="ECO:0000313" key="3">
    <source>
        <dbReference type="Proteomes" id="UP000236161"/>
    </source>
</evidence>
<evidence type="ECO:0000256" key="1">
    <source>
        <dbReference type="SAM" id="MobiDB-lite"/>
    </source>
</evidence>
<feature type="compositionally biased region" description="Pro residues" evidence="1">
    <location>
        <begin position="1"/>
        <end position="10"/>
    </location>
</feature>
<accession>A0A2I0BC27</accession>
<dbReference type="Proteomes" id="UP000236161">
    <property type="component" value="Unassembled WGS sequence"/>
</dbReference>
<reference evidence="2 3" key="1">
    <citation type="journal article" date="2017" name="Nature">
        <title>The Apostasia genome and the evolution of orchids.</title>
        <authorList>
            <person name="Zhang G.Q."/>
            <person name="Liu K.W."/>
            <person name="Li Z."/>
            <person name="Lohaus R."/>
            <person name="Hsiao Y.Y."/>
            <person name="Niu S.C."/>
            <person name="Wang J.Y."/>
            <person name="Lin Y.C."/>
            <person name="Xu Q."/>
            <person name="Chen L.J."/>
            <person name="Yoshida K."/>
            <person name="Fujiwara S."/>
            <person name="Wang Z.W."/>
            <person name="Zhang Y.Q."/>
            <person name="Mitsuda N."/>
            <person name="Wang M."/>
            <person name="Liu G.H."/>
            <person name="Pecoraro L."/>
            <person name="Huang H.X."/>
            <person name="Xiao X.J."/>
            <person name="Lin M."/>
            <person name="Wu X.Y."/>
            <person name="Wu W.L."/>
            <person name="Chen Y.Y."/>
            <person name="Chang S.B."/>
            <person name="Sakamoto S."/>
            <person name="Ohme-Takagi M."/>
            <person name="Yagi M."/>
            <person name="Zeng S.J."/>
            <person name="Shen C.Y."/>
            <person name="Yeh C.M."/>
            <person name="Luo Y.B."/>
            <person name="Tsai W.C."/>
            <person name="Van de Peer Y."/>
            <person name="Liu Z.J."/>
        </authorList>
    </citation>
    <scope>NUCLEOTIDE SEQUENCE [LARGE SCALE GENOMIC DNA]</scope>
    <source>
        <strain evidence="3">cv. Shenzhen</strain>
        <tissue evidence="2">Stem</tissue>
    </source>
</reference>
<evidence type="ECO:0000313" key="2">
    <source>
        <dbReference type="EMBL" id="PKA65331.1"/>
    </source>
</evidence>
<name>A0A2I0BC27_9ASPA</name>
<protein>
    <submittedName>
        <fullName evidence="2">Uncharacterized protein</fullName>
    </submittedName>
</protein>
<feature type="region of interest" description="Disordered" evidence="1">
    <location>
        <begin position="1"/>
        <end position="22"/>
    </location>
</feature>
<gene>
    <name evidence="2" type="ORF">AXF42_Ash005664</name>
</gene>
<dbReference type="EMBL" id="KZ451895">
    <property type="protein sequence ID" value="PKA65331.1"/>
    <property type="molecule type" value="Genomic_DNA"/>
</dbReference>
<sequence>MPLIYRPPPLATSQTSRRRTAVGRMYPRARVREQADPVSRQDTTAAYLLGFIESLSLDSHQRTKLYDAAHATDQVRSLCLHRCSQRMEEEERWKRKGYEGKGEWSVKG</sequence>
<organism evidence="2 3">
    <name type="scientific">Apostasia shenzhenica</name>
    <dbReference type="NCBI Taxonomy" id="1088818"/>
    <lineage>
        <taxon>Eukaryota</taxon>
        <taxon>Viridiplantae</taxon>
        <taxon>Streptophyta</taxon>
        <taxon>Embryophyta</taxon>
        <taxon>Tracheophyta</taxon>
        <taxon>Spermatophyta</taxon>
        <taxon>Magnoliopsida</taxon>
        <taxon>Liliopsida</taxon>
        <taxon>Asparagales</taxon>
        <taxon>Orchidaceae</taxon>
        <taxon>Apostasioideae</taxon>
        <taxon>Apostasia</taxon>
    </lineage>
</organism>